<sequence>MKLISETVNIGNNSISHFFISFYILMTTLNIKIIELITEEKYTSMNPLQVFINTSSKNDRGNTSYNSKITKLKICKSSAGNVLKCDKSIQYEIVTQRNSFINVELKRHRVIIADDSLGNVLLPLEWFPTNHVVREWFPIHNKNTNKDSMILLDVHVDRRKVMPFMAPFATLRVLPCWQRPTLTEHNDFPVIPPIVYIIQSYNSQTISPNAHQIQDANVPASLQRIIPNHNTESNNSQQSVAIPQYHEYYVPQPFENNGINLVSPYSLPISQNDIPEENAEPNHDKENNHHIQSECPTVYYPPLDNASESFTLPSYPSISENEVVHPFTPTIY</sequence>
<reference evidence="1" key="1">
    <citation type="submission" date="2016-10" db="EMBL/GenBank/DDBJ databases">
        <authorList>
            <person name="Benchimol M."/>
            <person name="Almeida L.G."/>
            <person name="Vasconcelos A.T."/>
            <person name="Perreira-Neves A."/>
            <person name="Rosa I.A."/>
            <person name="Tasca T."/>
            <person name="Bogo M.R."/>
            <person name="de Souza W."/>
        </authorList>
    </citation>
    <scope>NUCLEOTIDE SEQUENCE [LARGE SCALE GENOMIC DNA]</scope>
    <source>
        <strain evidence="1">K</strain>
    </source>
</reference>
<organism evidence="1 2">
    <name type="scientific">Tritrichomonas foetus</name>
    <dbReference type="NCBI Taxonomy" id="1144522"/>
    <lineage>
        <taxon>Eukaryota</taxon>
        <taxon>Metamonada</taxon>
        <taxon>Parabasalia</taxon>
        <taxon>Tritrichomonadida</taxon>
        <taxon>Tritrichomonadidae</taxon>
        <taxon>Tritrichomonas</taxon>
    </lineage>
</organism>
<evidence type="ECO:0000313" key="2">
    <source>
        <dbReference type="Proteomes" id="UP000179807"/>
    </source>
</evidence>
<dbReference type="VEuPathDB" id="TrichDB:TRFO_19294"/>
<protein>
    <submittedName>
        <fullName evidence="1">Uncharacterized protein</fullName>
    </submittedName>
</protein>
<dbReference type="EMBL" id="MLAK01000591">
    <property type="protein sequence ID" value="OHT11312.1"/>
    <property type="molecule type" value="Genomic_DNA"/>
</dbReference>
<gene>
    <name evidence="1" type="ORF">TRFO_19294</name>
</gene>
<dbReference type="Proteomes" id="UP000179807">
    <property type="component" value="Unassembled WGS sequence"/>
</dbReference>
<dbReference type="SUPFAM" id="SSF49562">
    <property type="entry name" value="C2 domain (Calcium/lipid-binding domain, CaLB)"/>
    <property type="match status" value="1"/>
</dbReference>
<dbReference type="AlphaFoldDB" id="A0A1J4KK36"/>
<proteinExistence type="predicted"/>
<dbReference type="RefSeq" id="XP_068364448.1">
    <property type="nucleotide sequence ID" value="XM_068500711.1"/>
</dbReference>
<keyword evidence="2" id="KW-1185">Reference proteome</keyword>
<name>A0A1J4KK36_9EUKA</name>
<dbReference type="InterPro" id="IPR035892">
    <property type="entry name" value="C2_domain_sf"/>
</dbReference>
<evidence type="ECO:0000313" key="1">
    <source>
        <dbReference type="EMBL" id="OHT11312.1"/>
    </source>
</evidence>
<accession>A0A1J4KK36</accession>
<comment type="caution">
    <text evidence="1">The sequence shown here is derived from an EMBL/GenBank/DDBJ whole genome shotgun (WGS) entry which is preliminary data.</text>
</comment>
<dbReference type="GeneID" id="94835415"/>